<keyword evidence="1" id="KW-0946">Virion</keyword>
<organism evidence="1">
    <name type="scientific">Lichen partiti-like RNA virus sp</name>
    <dbReference type="NCBI Taxonomy" id="2726938"/>
    <lineage>
        <taxon>Viruses</taxon>
        <taxon>Riboviria</taxon>
        <taxon>Orthornavirae</taxon>
        <taxon>Pisuviricota</taxon>
        <taxon>Duplopiviricetes</taxon>
        <taxon>Durnavirales</taxon>
        <taxon>Partitiviridae</taxon>
    </lineage>
</organism>
<accession>A0A6J4CUB5</accession>
<dbReference type="EMBL" id="LC533403">
    <property type="protein sequence ID" value="BCD56392.1"/>
    <property type="molecule type" value="Genomic_RNA"/>
</dbReference>
<reference evidence="1" key="1">
    <citation type="submission" date="2020-03" db="EMBL/GenBank/DDBJ databases">
        <title>Diverged and active partitiviruses in Lichen.</title>
        <authorList>
            <person name="Urayama S."/>
            <person name="Takaki Y."/>
            <person name="Nunoura T."/>
        </authorList>
    </citation>
    <scope>NUCLEOTIDE SEQUENCE</scope>
    <source>
        <strain evidence="1">2019Feb-04-06</strain>
    </source>
</reference>
<sequence length="492" mass="55415">MSHSKLESVKNALAGNTDLEKQFLETTGLTSLDELHLGTTRDVDSESPAPKLATISVPSAAVVSPPEKPKHAADAAPPAEFSSASDFLYEFKTVHINFKSRKTVSTFLPCSAMMMFILHHLNLLLCDNFYFKRNAPDYHPFLLRYYFSILFFIQCFRAMDTCDLLDGEQHDILMKFLNSYPLESLVIPGPLLHVFKSICSSQAEFPQYGRICPRIPQDFGTDDRSNGPAPGTQNWALPSIAGIFDSLNLLKDLTTEKDAPNRNWTPQFNSKKEKVSFTLNGLTYDKDPSKWDSRQSWLLLAPGSEYPSEADRKLNISFFTERFDSLDLPNFETDQNMQSIDSYLGFNNRSSSWFASVLDVATIASRYFNGSGTLADCPPTGLQTGQVVTQILAPDKLPTRPSAFPSSKYYMDTAFKVKTTNRSIPELVPIMSAASHIHTRYYKTHPHLSRLNSDVERVGPFWDIRPVEESSLEETTLHSVPNTIRKMMKDKL</sequence>
<proteinExistence type="predicted"/>
<dbReference type="GO" id="GO:0019028">
    <property type="term" value="C:viral capsid"/>
    <property type="evidence" value="ECO:0007669"/>
    <property type="project" value="UniProtKB-KW"/>
</dbReference>
<protein>
    <submittedName>
        <fullName evidence="1">Putative coat protein</fullName>
    </submittedName>
</protein>
<gene>
    <name evidence="1" type="primary">CP</name>
</gene>
<evidence type="ECO:0000313" key="1">
    <source>
        <dbReference type="EMBL" id="BCD56392.1"/>
    </source>
</evidence>
<keyword evidence="1" id="KW-0167">Capsid protein</keyword>
<name>A0A6J4CUB5_9VIRU</name>